<dbReference type="Proteomes" id="UP000654345">
    <property type="component" value="Unassembled WGS sequence"/>
</dbReference>
<name>A0ABQ3USJ5_9CHLR</name>
<dbReference type="InterPro" id="IPR036388">
    <property type="entry name" value="WH-like_DNA-bd_sf"/>
</dbReference>
<feature type="domain" description="HTH luxR-type" evidence="4">
    <location>
        <begin position="995"/>
        <end position="1060"/>
    </location>
</feature>
<evidence type="ECO:0000313" key="5">
    <source>
        <dbReference type="EMBL" id="GHO55783.1"/>
    </source>
</evidence>
<dbReference type="Pfam" id="PF20586">
    <property type="entry name" value="DUF6788"/>
    <property type="match status" value="1"/>
</dbReference>
<evidence type="ECO:0000256" key="1">
    <source>
        <dbReference type="ARBA" id="ARBA00023015"/>
    </source>
</evidence>
<dbReference type="Gene3D" id="1.10.10.10">
    <property type="entry name" value="Winged helix-like DNA-binding domain superfamily/Winged helix DNA-binding domain"/>
    <property type="match status" value="1"/>
</dbReference>
<comment type="caution">
    <text evidence="5">The sequence shown here is derived from an EMBL/GenBank/DDBJ whole genome shotgun (WGS) entry which is preliminary data.</text>
</comment>
<evidence type="ECO:0000313" key="6">
    <source>
        <dbReference type="Proteomes" id="UP000654345"/>
    </source>
</evidence>
<evidence type="ECO:0000256" key="2">
    <source>
        <dbReference type="ARBA" id="ARBA00023125"/>
    </source>
</evidence>
<dbReference type="SUPFAM" id="SSF46894">
    <property type="entry name" value="C-terminal effector domain of the bipartite response regulators"/>
    <property type="match status" value="1"/>
</dbReference>
<dbReference type="PROSITE" id="PS00622">
    <property type="entry name" value="HTH_LUXR_1"/>
    <property type="match status" value="1"/>
</dbReference>
<organism evidence="5 6">
    <name type="scientific">Ktedonobacter robiniae</name>
    <dbReference type="NCBI Taxonomy" id="2778365"/>
    <lineage>
        <taxon>Bacteria</taxon>
        <taxon>Bacillati</taxon>
        <taxon>Chloroflexota</taxon>
        <taxon>Ktedonobacteria</taxon>
        <taxon>Ktedonobacterales</taxon>
        <taxon>Ktedonobacteraceae</taxon>
        <taxon>Ktedonobacter</taxon>
    </lineage>
</organism>
<dbReference type="Pfam" id="PF00196">
    <property type="entry name" value="GerE"/>
    <property type="match status" value="1"/>
</dbReference>
<dbReference type="PRINTS" id="PR00038">
    <property type="entry name" value="HTHLUXR"/>
</dbReference>
<dbReference type="CDD" id="cd06170">
    <property type="entry name" value="LuxR_C_like"/>
    <property type="match status" value="1"/>
</dbReference>
<dbReference type="Gene3D" id="3.40.50.300">
    <property type="entry name" value="P-loop containing nucleotide triphosphate hydrolases"/>
    <property type="match status" value="1"/>
</dbReference>
<keyword evidence="1" id="KW-0805">Transcription regulation</keyword>
<dbReference type="InterPro" id="IPR059106">
    <property type="entry name" value="WHD_MalT"/>
</dbReference>
<dbReference type="PROSITE" id="PS50043">
    <property type="entry name" value="HTH_LUXR_2"/>
    <property type="match status" value="1"/>
</dbReference>
<evidence type="ECO:0000256" key="3">
    <source>
        <dbReference type="ARBA" id="ARBA00023163"/>
    </source>
</evidence>
<dbReference type="Pfam" id="PF25873">
    <property type="entry name" value="WHD_MalT"/>
    <property type="match status" value="1"/>
</dbReference>
<dbReference type="PANTHER" id="PTHR44688:SF16">
    <property type="entry name" value="DNA-BINDING TRANSCRIPTIONAL ACTIVATOR DEVR_DOSR"/>
    <property type="match status" value="1"/>
</dbReference>
<proteinExistence type="predicted"/>
<reference evidence="5 6" key="1">
    <citation type="journal article" date="2021" name="Int. J. Syst. Evol. Microbiol.">
        <title>Reticulibacter mediterranei gen. nov., sp. nov., within the new family Reticulibacteraceae fam. nov., and Ktedonospora formicarum gen. nov., sp. nov., Ktedonobacter robiniae sp. nov., Dictyobacter formicarum sp. nov. and Dictyobacter arantiisoli sp. nov., belonging to the class Ktedonobacteria.</title>
        <authorList>
            <person name="Yabe S."/>
            <person name="Zheng Y."/>
            <person name="Wang C.M."/>
            <person name="Sakai Y."/>
            <person name="Abe K."/>
            <person name="Yokota A."/>
            <person name="Donadio S."/>
            <person name="Cavaletti L."/>
            <person name="Monciardini P."/>
        </authorList>
    </citation>
    <scope>NUCLEOTIDE SEQUENCE [LARGE SCALE GENOMIC DNA]</scope>
    <source>
        <strain evidence="5 6">SOSP1-30</strain>
    </source>
</reference>
<sequence>MPRSPLHVLRWSADQALYELSTSGHLEQRFRPGDESRWLAWLEVATSFTFRGRCGRLNVYKEARPRGGAYWYAYHTAAHRTAKRYLGQTTNVTFARLEEVAHDLAHATLPQIPHTASTSALHQTEHGMELLLTRLVHPPVPATLVERERLLAEVDTVLSRRLLLLSASAGSGKTTLLSAWVAHSAARSRRVAWLTLDETDNDITRFWVSVIMALRTHLPGIGEVALNMVHQPVLPPFATVLTALLNELTELTEDLVLILDDYHVIEEQAIHEALLFWLEHVPAQVHLVLASRVDPPFSLSRLRVRDQLRELRDADLRFQQSEAAHFLNGAMKLTLSQEEVDVLEQRTEGWIAGLQLAALVLQQREDHAAFVRAFTGSQRYLLDYIQEEILSHLEAPLQNFLLRISVLSHLNADLCQAVTEEPASQARLQELERAHLFLIALDEERRWYRLHDLFREALLARLRATHPTLIAELHRRAARWYEEQGEPREAIAHRLAAADFAVAASLMERMARETWWHGEIQTFHRWIMALPDAVVREHAPLVLTAALYLLTSFASTSQEQRARAREQTKQMMARVEEALRLQENQPGLAASVPAPLIDEELLWQRLHVLRTWSAAEDAVFRNDRAYLGLLYQQMQQLERDDEPIWQVILLSIAFMFRAILLHEAASLIPLFLASRKRMSQARDHFATIQVTHWLIHVYRHAGQLHQAYQEVLVARELSTQVDGPAFLVAYFSYHQGHILYQWNRLAEARATLLPMLQHSTLWQQIDLLTWGYQLLFEIELAAGDLSAAGQALQELERLQQRGFVVRESVLIAIRVQWWLANDNLGTADVCAAQMVFYTDIWDVQRTDEFFALIRVYLAQNRYTQAVEMLECFRKYLDQPEDLLTTISFLALYALALHQAGKHAQACQIAARLFALTKPEGYVRVYLNEGEPMRKFLKALQGMPYQPEDGSAALPRDSIARILSAFEQASNAPTKGIAVTISEKNLSQRPQDIAPTSAPIEPLTSREREVLQLLSRGASNQEIANQLVISLTTVKKHVSALLMKLNAENRTHAVIRARELSLL</sequence>
<dbReference type="InterPro" id="IPR041617">
    <property type="entry name" value="TPR_MalT"/>
</dbReference>
<dbReference type="SUPFAM" id="SSF48452">
    <property type="entry name" value="TPR-like"/>
    <property type="match status" value="1"/>
</dbReference>
<dbReference type="InterPro" id="IPR046738">
    <property type="entry name" value="DUF6788"/>
</dbReference>
<keyword evidence="3" id="KW-0804">Transcription</keyword>
<dbReference type="InterPro" id="IPR027417">
    <property type="entry name" value="P-loop_NTPase"/>
</dbReference>
<dbReference type="EMBL" id="BNJG01000002">
    <property type="protein sequence ID" value="GHO55783.1"/>
    <property type="molecule type" value="Genomic_DNA"/>
</dbReference>
<gene>
    <name evidence="5" type="ORF">KSB_42580</name>
</gene>
<accession>A0ABQ3USJ5</accession>
<dbReference type="SMART" id="SM00421">
    <property type="entry name" value="HTH_LUXR"/>
    <property type="match status" value="1"/>
</dbReference>
<keyword evidence="6" id="KW-1185">Reference proteome</keyword>
<dbReference type="Gene3D" id="1.25.40.10">
    <property type="entry name" value="Tetratricopeptide repeat domain"/>
    <property type="match status" value="1"/>
</dbReference>
<dbReference type="RefSeq" id="WP_201372428.1">
    <property type="nucleotide sequence ID" value="NZ_BNJG01000002.1"/>
</dbReference>
<dbReference type="Pfam" id="PF17874">
    <property type="entry name" value="TPR_MalT"/>
    <property type="match status" value="1"/>
</dbReference>
<dbReference type="InterPro" id="IPR011990">
    <property type="entry name" value="TPR-like_helical_dom_sf"/>
</dbReference>
<dbReference type="PANTHER" id="PTHR44688">
    <property type="entry name" value="DNA-BINDING TRANSCRIPTIONAL ACTIVATOR DEVR_DOSR"/>
    <property type="match status" value="1"/>
</dbReference>
<dbReference type="InterPro" id="IPR016032">
    <property type="entry name" value="Sig_transdc_resp-reg_C-effctor"/>
</dbReference>
<protein>
    <submittedName>
        <fullName evidence="5">LuxR family transcriptional regulator</fullName>
    </submittedName>
</protein>
<keyword evidence="2" id="KW-0238">DNA-binding</keyword>
<dbReference type="SUPFAM" id="SSF52540">
    <property type="entry name" value="P-loop containing nucleoside triphosphate hydrolases"/>
    <property type="match status" value="1"/>
</dbReference>
<evidence type="ECO:0000259" key="4">
    <source>
        <dbReference type="PROSITE" id="PS50043"/>
    </source>
</evidence>
<dbReference type="InterPro" id="IPR000792">
    <property type="entry name" value="Tscrpt_reg_LuxR_C"/>
</dbReference>